<dbReference type="PANTHER" id="PTHR47250">
    <property type="entry name" value="HISTONE-LYSINE N-METHYLTRANSFERASE SET-6"/>
    <property type="match status" value="1"/>
</dbReference>
<protein>
    <submittedName>
        <fullName evidence="4">SET domain-containing protein</fullName>
    </submittedName>
</protein>
<evidence type="ECO:0000256" key="1">
    <source>
        <dbReference type="SAM" id="MobiDB-lite"/>
    </source>
</evidence>
<dbReference type="AlphaFoldDB" id="A0A1I7TE07"/>
<dbReference type="PANTHER" id="PTHR47250:SF7">
    <property type="entry name" value="SET DOMAIN-CONTAINING PROTEIN"/>
    <property type="match status" value="1"/>
</dbReference>
<reference evidence="4" key="1">
    <citation type="submission" date="2016-11" db="UniProtKB">
        <authorList>
            <consortium name="WormBaseParasite"/>
        </authorList>
    </citation>
    <scope>IDENTIFICATION</scope>
</reference>
<dbReference type="eggNOG" id="KOG1082">
    <property type="taxonomic scope" value="Eukaryota"/>
</dbReference>
<feature type="domain" description="SET" evidence="2">
    <location>
        <begin position="391"/>
        <end position="538"/>
    </location>
</feature>
<dbReference type="SMART" id="SM00317">
    <property type="entry name" value="SET"/>
    <property type="match status" value="1"/>
</dbReference>
<organism evidence="3 4">
    <name type="scientific">Caenorhabditis tropicalis</name>
    <dbReference type="NCBI Taxonomy" id="1561998"/>
    <lineage>
        <taxon>Eukaryota</taxon>
        <taxon>Metazoa</taxon>
        <taxon>Ecdysozoa</taxon>
        <taxon>Nematoda</taxon>
        <taxon>Chromadorea</taxon>
        <taxon>Rhabditida</taxon>
        <taxon>Rhabditina</taxon>
        <taxon>Rhabditomorpha</taxon>
        <taxon>Rhabditoidea</taxon>
        <taxon>Rhabditidae</taxon>
        <taxon>Peloderinae</taxon>
        <taxon>Caenorhabditis</taxon>
    </lineage>
</organism>
<feature type="region of interest" description="Disordered" evidence="1">
    <location>
        <begin position="75"/>
        <end position="118"/>
    </location>
</feature>
<dbReference type="Proteomes" id="UP000095282">
    <property type="component" value="Unplaced"/>
</dbReference>
<dbReference type="InterPro" id="IPR046341">
    <property type="entry name" value="SET_dom_sf"/>
</dbReference>
<dbReference type="WBParaSite" id="Csp11.Scaffold589.g5008.t1">
    <property type="protein sequence ID" value="Csp11.Scaffold589.g5008.t1"/>
    <property type="gene ID" value="Csp11.Scaffold589.g5008"/>
</dbReference>
<keyword evidence="3" id="KW-1185">Reference proteome</keyword>
<dbReference type="STRING" id="1561998.A0A1I7TE07"/>
<dbReference type="SUPFAM" id="SSF82199">
    <property type="entry name" value="SET domain"/>
    <property type="match status" value="1"/>
</dbReference>
<sequence>MVSHLRTRSKANRKCKKVETKIVKIHKISKKALELQKKNKKIALEKLLDKDPKALSSKERLSLALRIKNTFKSRSIPRQMKKKNSSSSDSESSSVEEETVVSSGDRVSTRAQASEMMRKFEETKKETVGVAPKISEIRKNVKVVEWDEMKQLVLSEKMLRSSIGTDPCLMGYYERVFKETIEKEDMNRIATLSFAHFRRESDCGKSETGNAPVEFSDELVKSMNNGKYVPPKKRLLLIKGRSDSWKCDVQVYSDIEKEKLERIKIPDTFSYQYTNRNIINWNKNKSLNSFTKEAEKKENIIRCNCCEGGLMKKCWENKDCVCYQANKKLKELQNRNRDPAHSGTNFSTFDPIVVPPSDHFFDTIGFSCSEECSCSGRCTNNATFLLEKPIRQLEIYRKNEKMGFGIRTLTAIPVGTPVLEFTGELCGERLNSEDNDYSFAIISNEDNFYERTFSNPKNWAFTNWSKGFMERMTAQLRKVWFLNPKRKGNIARTCCHSCEPNLAMVRVFQKGFSPAHCRLLLVSQEVIFPGEELTFDYGPGYVEETLNTNCLCKRSMCKSSDSFDILKSYSVQSLQDWQIIKYHQRFRQFRENILKKISE</sequence>
<dbReference type="Pfam" id="PF00856">
    <property type="entry name" value="SET"/>
    <property type="match status" value="1"/>
</dbReference>
<evidence type="ECO:0000313" key="3">
    <source>
        <dbReference type="Proteomes" id="UP000095282"/>
    </source>
</evidence>
<evidence type="ECO:0000259" key="2">
    <source>
        <dbReference type="PROSITE" id="PS50280"/>
    </source>
</evidence>
<accession>A0A1I7TE07</accession>
<evidence type="ECO:0000313" key="4">
    <source>
        <dbReference type="WBParaSite" id="Csp11.Scaffold589.g5008.t1"/>
    </source>
</evidence>
<dbReference type="InterPro" id="IPR053105">
    <property type="entry name" value="Class_V-like_SAM-MTase"/>
</dbReference>
<dbReference type="PROSITE" id="PS50280">
    <property type="entry name" value="SET"/>
    <property type="match status" value="1"/>
</dbReference>
<proteinExistence type="predicted"/>
<dbReference type="InterPro" id="IPR001214">
    <property type="entry name" value="SET_dom"/>
</dbReference>
<dbReference type="Gene3D" id="2.170.270.10">
    <property type="entry name" value="SET domain"/>
    <property type="match status" value="1"/>
</dbReference>
<name>A0A1I7TE07_9PELO</name>